<proteinExistence type="predicted"/>
<keyword evidence="3" id="KW-1185">Reference proteome</keyword>
<feature type="compositionally biased region" description="Pro residues" evidence="1">
    <location>
        <begin position="67"/>
        <end position="84"/>
    </location>
</feature>
<organism evidence="2 3">
    <name type="scientific">Scomber scombrus</name>
    <name type="common">Atlantic mackerel</name>
    <name type="synonym">Scomber vernalis</name>
    <dbReference type="NCBI Taxonomy" id="13677"/>
    <lineage>
        <taxon>Eukaryota</taxon>
        <taxon>Metazoa</taxon>
        <taxon>Chordata</taxon>
        <taxon>Craniata</taxon>
        <taxon>Vertebrata</taxon>
        <taxon>Euteleostomi</taxon>
        <taxon>Actinopterygii</taxon>
        <taxon>Neopterygii</taxon>
        <taxon>Teleostei</taxon>
        <taxon>Neoteleostei</taxon>
        <taxon>Acanthomorphata</taxon>
        <taxon>Pelagiaria</taxon>
        <taxon>Scombriformes</taxon>
        <taxon>Scombridae</taxon>
        <taxon>Scomber</taxon>
    </lineage>
</organism>
<evidence type="ECO:0000256" key="1">
    <source>
        <dbReference type="SAM" id="MobiDB-lite"/>
    </source>
</evidence>
<accession>A0AAV1PNE3</accession>
<sequence length="108" mass="11948">MPADEKELMEGTKIYVDCVIESLPVSPSYIENLKEQLKAESGVVRRNRQHLIPLHTPAQDNGSPFQQQPPEPVPTQAPMSPPQVSPTETPAITTRSGRAIIKPNRLNL</sequence>
<dbReference type="AlphaFoldDB" id="A0AAV1PNE3"/>
<protein>
    <submittedName>
        <fullName evidence="2">Uncharacterized protein LOC117817054</fullName>
    </submittedName>
</protein>
<evidence type="ECO:0000313" key="2">
    <source>
        <dbReference type="EMBL" id="CAK6972032.1"/>
    </source>
</evidence>
<reference evidence="2 3" key="1">
    <citation type="submission" date="2024-01" db="EMBL/GenBank/DDBJ databases">
        <authorList>
            <person name="Alioto T."/>
            <person name="Alioto T."/>
            <person name="Gomez Garrido J."/>
        </authorList>
    </citation>
    <scope>NUCLEOTIDE SEQUENCE [LARGE SCALE GENOMIC DNA]</scope>
</reference>
<name>A0AAV1PNE3_SCOSC</name>
<comment type="caution">
    <text evidence="2">The sequence shown here is derived from an EMBL/GenBank/DDBJ whole genome shotgun (WGS) entry which is preliminary data.</text>
</comment>
<feature type="compositionally biased region" description="Polar residues" evidence="1">
    <location>
        <begin position="85"/>
        <end position="96"/>
    </location>
</feature>
<gene>
    <name evidence="2" type="ORF">FSCOSCO3_A036919</name>
</gene>
<feature type="region of interest" description="Disordered" evidence="1">
    <location>
        <begin position="54"/>
        <end position="96"/>
    </location>
</feature>
<dbReference type="Proteomes" id="UP001314229">
    <property type="component" value="Unassembled WGS sequence"/>
</dbReference>
<dbReference type="EMBL" id="CAWUFR010000190">
    <property type="protein sequence ID" value="CAK6972032.1"/>
    <property type="molecule type" value="Genomic_DNA"/>
</dbReference>
<evidence type="ECO:0000313" key="3">
    <source>
        <dbReference type="Proteomes" id="UP001314229"/>
    </source>
</evidence>